<evidence type="ECO:0000313" key="3">
    <source>
        <dbReference type="EMBL" id="NPD92106.1"/>
    </source>
</evidence>
<comment type="caution">
    <text evidence="3">The sequence shown here is derived from an EMBL/GenBank/DDBJ whole genome shotgun (WGS) entry which is preliminary data.</text>
</comment>
<dbReference type="Proteomes" id="UP000714420">
    <property type="component" value="Unassembled WGS sequence"/>
</dbReference>
<protein>
    <submittedName>
        <fullName evidence="3">Tyrosine-type recombinase/integrase</fullName>
    </submittedName>
</protein>
<dbReference type="Pfam" id="PF00589">
    <property type="entry name" value="Phage_integrase"/>
    <property type="match status" value="1"/>
</dbReference>
<evidence type="ECO:0000313" key="4">
    <source>
        <dbReference type="Proteomes" id="UP000714420"/>
    </source>
</evidence>
<keyword evidence="4" id="KW-1185">Reference proteome</keyword>
<dbReference type="RefSeq" id="WP_172275450.1">
    <property type="nucleotide sequence ID" value="NZ_CASGMU010000004.1"/>
</dbReference>
<organism evidence="3 4">
    <name type="scientific">Xylanibacter muris</name>
    <dbReference type="NCBI Taxonomy" id="2736290"/>
    <lineage>
        <taxon>Bacteria</taxon>
        <taxon>Pseudomonadati</taxon>
        <taxon>Bacteroidota</taxon>
        <taxon>Bacteroidia</taxon>
        <taxon>Bacteroidales</taxon>
        <taxon>Prevotellaceae</taxon>
        <taxon>Xylanibacter</taxon>
    </lineage>
</organism>
<reference evidence="3 4" key="1">
    <citation type="submission" date="2020-05" db="EMBL/GenBank/DDBJ databases">
        <title>Distinct polysaccharide utilization as determinants for interspecies competition between intestinal Prevotella spp.</title>
        <authorList>
            <person name="Galvez E.J.C."/>
            <person name="Iljazovic A."/>
            <person name="Strowig T."/>
        </authorList>
    </citation>
    <scope>NUCLEOTIDE SEQUENCE [LARGE SCALE GENOMIC DNA]</scope>
    <source>
        <strain evidence="3 4">PMUR</strain>
    </source>
</reference>
<dbReference type="InterPro" id="IPR011010">
    <property type="entry name" value="DNA_brk_join_enz"/>
</dbReference>
<evidence type="ECO:0000259" key="2">
    <source>
        <dbReference type="PROSITE" id="PS51898"/>
    </source>
</evidence>
<proteinExistence type="predicted"/>
<dbReference type="InterPro" id="IPR002104">
    <property type="entry name" value="Integrase_catalytic"/>
</dbReference>
<accession>A0ABX2ALL9</accession>
<name>A0ABX2ALL9_9BACT</name>
<feature type="domain" description="Tyr recombinase" evidence="2">
    <location>
        <begin position="3"/>
        <end position="191"/>
    </location>
</feature>
<dbReference type="PROSITE" id="PS51898">
    <property type="entry name" value="TYR_RECOMBINASE"/>
    <property type="match status" value="1"/>
</dbReference>
<gene>
    <name evidence="3" type="ORF">HPS56_07030</name>
</gene>
<sequence>MSVRNSHTTADYLEWNVMLNLIRKLYRDGDYRMSLFIGCGCFFGLRVSDIRKLTWGMLLNDDKFILNEQKTGKRRIIKINSDFQKHIQQCFEALQIKDLDEACFLSRKNMVMSTQRINVRLKEIKKKYNIKIDNFSCHSLRKAFGRKVFESSGENAQMALVKLSELFNHSSVQITKIYLGLREKELLETYDLLDF</sequence>
<evidence type="ECO:0000256" key="1">
    <source>
        <dbReference type="ARBA" id="ARBA00023172"/>
    </source>
</evidence>
<dbReference type="Gene3D" id="1.10.443.10">
    <property type="entry name" value="Intergrase catalytic core"/>
    <property type="match status" value="1"/>
</dbReference>
<dbReference type="InterPro" id="IPR013762">
    <property type="entry name" value="Integrase-like_cat_sf"/>
</dbReference>
<dbReference type="EMBL" id="JABKKF010000005">
    <property type="protein sequence ID" value="NPD92106.1"/>
    <property type="molecule type" value="Genomic_DNA"/>
</dbReference>
<keyword evidence="1" id="KW-0233">DNA recombination</keyword>
<dbReference type="SUPFAM" id="SSF56349">
    <property type="entry name" value="DNA breaking-rejoining enzymes"/>
    <property type="match status" value="1"/>
</dbReference>